<dbReference type="PROSITE" id="PS50041">
    <property type="entry name" value="C_TYPE_LECTIN_2"/>
    <property type="match status" value="1"/>
</dbReference>
<dbReference type="PANTHER" id="PTHR22803">
    <property type="entry name" value="MANNOSE, PHOSPHOLIPASE, LECTIN RECEPTOR RELATED"/>
    <property type="match status" value="1"/>
</dbReference>
<accession>A0A7D9EP19</accession>
<dbReference type="InterPro" id="IPR016187">
    <property type="entry name" value="CTDL_fold"/>
</dbReference>
<dbReference type="Gene3D" id="3.10.100.10">
    <property type="entry name" value="Mannose-Binding Protein A, subunit A"/>
    <property type="match status" value="1"/>
</dbReference>
<evidence type="ECO:0000313" key="2">
    <source>
        <dbReference type="Proteomes" id="UP001152795"/>
    </source>
</evidence>
<dbReference type="InterPro" id="IPR050111">
    <property type="entry name" value="C-type_lectin/snaclec_domain"/>
</dbReference>
<dbReference type="EMBL" id="CACRXK020008551">
    <property type="protein sequence ID" value="CAB4015045.1"/>
    <property type="molecule type" value="Genomic_DNA"/>
</dbReference>
<dbReference type="InterPro" id="IPR016186">
    <property type="entry name" value="C-type_lectin-like/link_sf"/>
</dbReference>
<feature type="non-terminal residue" evidence="1">
    <location>
        <position position="1"/>
    </location>
</feature>
<reference evidence="1" key="1">
    <citation type="submission" date="2020-04" db="EMBL/GenBank/DDBJ databases">
        <authorList>
            <person name="Alioto T."/>
            <person name="Alioto T."/>
            <person name="Gomez Garrido J."/>
        </authorList>
    </citation>
    <scope>NUCLEOTIDE SEQUENCE</scope>
    <source>
        <strain evidence="1">A484AB</strain>
    </source>
</reference>
<comment type="caution">
    <text evidence="1">The sequence shown here is derived from an EMBL/GenBank/DDBJ whole genome shotgun (WGS) entry which is preliminary data.</text>
</comment>
<proteinExistence type="predicted"/>
<dbReference type="InterPro" id="IPR001304">
    <property type="entry name" value="C-type_lectin-like"/>
</dbReference>
<dbReference type="Proteomes" id="UP001152795">
    <property type="component" value="Unassembled WGS sequence"/>
</dbReference>
<name>A0A7D9EP19_PARCT</name>
<evidence type="ECO:0000313" key="1">
    <source>
        <dbReference type="EMBL" id="CAB4015045.1"/>
    </source>
</evidence>
<keyword evidence="2" id="KW-1185">Reference proteome</keyword>
<dbReference type="SUPFAM" id="SSF56436">
    <property type="entry name" value="C-type lectin-like"/>
    <property type="match status" value="1"/>
</dbReference>
<dbReference type="Pfam" id="PF00059">
    <property type="entry name" value="Lectin_C"/>
    <property type="match status" value="1"/>
</dbReference>
<dbReference type="OrthoDB" id="5971167at2759"/>
<gene>
    <name evidence="1" type="ORF">PACLA_8A003188</name>
</gene>
<organism evidence="1 2">
    <name type="scientific">Paramuricea clavata</name>
    <name type="common">Red gorgonian</name>
    <name type="synonym">Violescent sea-whip</name>
    <dbReference type="NCBI Taxonomy" id="317549"/>
    <lineage>
        <taxon>Eukaryota</taxon>
        <taxon>Metazoa</taxon>
        <taxon>Cnidaria</taxon>
        <taxon>Anthozoa</taxon>
        <taxon>Octocorallia</taxon>
        <taxon>Malacalcyonacea</taxon>
        <taxon>Plexauridae</taxon>
        <taxon>Paramuricea</taxon>
    </lineage>
</organism>
<dbReference type="AlphaFoldDB" id="A0A7D9EP19"/>
<sequence>KIVVRANGIISMVVVTILVREQPIIGLLHELIVAHVVETWLCQQEDRGLGTNKIYTVHGVEPSYTNWLPGEPNDSGGIEDCVELVYKSRFWKNGGDVGGQWNDLPCNGYPRHFVCQMSSQS</sequence>
<protein>
    <submittedName>
        <fullName evidence="1">Signal peptide, CUB and EGF-like domain-containing 2</fullName>
    </submittedName>
</protein>